<feature type="transmembrane region" description="Helical" evidence="1">
    <location>
        <begin position="177"/>
        <end position="194"/>
    </location>
</feature>
<keyword evidence="1" id="KW-0472">Membrane</keyword>
<reference evidence="2" key="1">
    <citation type="submission" date="2021-09" db="EMBL/GenBank/DDBJ databases">
        <authorList>
            <consortium name="AG Swart"/>
            <person name="Singh M."/>
            <person name="Singh A."/>
            <person name="Seah K."/>
            <person name="Emmerich C."/>
        </authorList>
    </citation>
    <scope>NUCLEOTIDE SEQUENCE</scope>
    <source>
        <strain evidence="2">ATCC30299</strain>
    </source>
</reference>
<gene>
    <name evidence="2" type="ORF">BSTOLATCC_MIC11618</name>
</gene>
<evidence type="ECO:0000313" key="3">
    <source>
        <dbReference type="Proteomes" id="UP001162131"/>
    </source>
</evidence>
<feature type="transmembrane region" description="Helical" evidence="1">
    <location>
        <begin position="85"/>
        <end position="106"/>
    </location>
</feature>
<dbReference type="EMBL" id="CAJZBQ010000012">
    <property type="protein sequence ID" value="CAG9314617.1"/>
    <property type="molecule type" value="Genomic_DNA"/>
</dbReference>
<feature type="transmembrane region" description="Helical" evidence="1">
    <location>
        <begin position="206"/>
        <end position="227"/>
    </location>
</feature>
<comment type="caution">
    <text evidence="2">The sequence shown here is derived from an EMBL/GenBank/DDBJ whole genome shotgun (WGS) entry which is preliminary data.</text>
</comment>
<feature type="transmembrane region" description="Helical" evidence="1">
    <location>
        <begin position="147"/>
        <end position="171"/>
    </location>
</feature>
<evidence type="ECO:0000313" key="2">
    <source>
        <dbReference type="EMBL" id="CAG9314617.1"/>
    </source>
</evidence>
<feature type="transmembrane region" description="Helical" evidence="1">
    <location>
        <begin position="118"/>
        <end position="140"/>
    </location>
</feature>
<keyword evidence="3" id="KW-1185">Reference proteome</keyword>
<proteinExistence type="predicted"/>
<sequence length="286" mass="32260">MKIYGTGVLMFGAALQQYAISRKHAASTQRNCNDSKATLLLYYTTGLSCEIIALSLVSFFHYITASSSHLLFLSFFWHKAEQITISWPSMIGNAAILTSIVLGCYIDVDGYTELNGDLLGYIILGICSFFVFGFCARFTLRGIYKAFLCGSLGMMNVLCIKIIALMILYILDNEYQSLSYAISFILLAVVLTCLESSYSKLLKIEYSIIEIYIGYYISILIFGLLSSRYLLWEEIKNDVLFFSCVLILIIGISCHYHGTLYAENKDSFELSNANDDKLEEEEKIEN</sequence>
<organism evidence="2 3">
    <name type="scientific">Blepharisma stoltei</name>
    <dbReference type="NCBI Taxonomy" id="1481888"/>
    <lineage>
        <taxon>Eukaryota</taxon>
        <taxon>Sar</taxon>
        <taxon>Alveolata</taxon>
        <taxon>Ciliophora</taxon>
        <taxon>Postciliodesmatophora</taxon>
        <taxon>Heterotrichea</taxon>
        <taxon>Heterotrichida</taxon>
        <taxon>Blepharismidae</taxon>
        <taxon>Blepharisma</taxon>
    </lineage>
</organism>
<protein>
    <submittedName>
        <fullName evidence="2">Uncharacterized protein</fullName>
    </submittedName>
</protein>
<dbReference type="Proteomes" id="UP001162131">
    <property type="component" value="Unassembled WGS sequence"/>
</dbReference>
<keyword evidence="1" id="KW-0812">Transmembrane</keyword>
<keyword evidence="1" id="KW-1133">Transmembrane helix</keyword>
<accession>A0AAU9IN27</accession>
<feature type="transmembrane region" description="Helical" evidence="1">
    <location>
        <begin position="41"/>
        <end position="64"/>
    </location>
</feature>
<evidence type="ECO:0000256" key="1">
    <source>
        <dbReference type="SAM" id="Phobius"/>
    </source>
</evidence>
<dbReference type="AlphaFoldDB" id="A0AAU9IN27"/>
<name>A0AAU9IN27_9CILI</name>
<feature type="transmembrane region" description="Helical" evidence="1">
    <location>
        <begin position="239"/>
        <end position="258"/>
    </location>
</feature>